<dbReference type="Gene3D" id="3.40.50.720">
    <property type="entry name" value="NAD(P)-binding Rossmann-like Domain"/>
    <property type="match status" value="1"/>
</dbReference>
<comment type="similarity">
    <text evidence="1">Belongs to the short-chain dehydrogenases/reductases (SDR) family.</text>
</comment>
<dbReference type="PROSITE" id="PS00061">
    <property type="entry name" value="ADH_SHORT"/>
    <property type="match status" value="1"/>
</dbReference>
<dbReference type="InterPro" id="IPR020904">
    <property type="entry name" value="Sc_DH/Rdtase_CS"/>
</dbReference>
<dbReference type="SUPFAM" id="SSF51735">
    <property type="entry name" value="NAD(P)-binding Rossmann-fold domains"/>
    <property type="match status" value="1"/>
</dbReference>
<dbReference type="CDD" id="cd05233">
    <property type="entry name" value="SDR_c"/>
    <property type="match status" value="1"/>
</dbReference>
<evidence type="ECO:0000256" key="2">
    <source>
        <dbReference type="ARBA" id="ARBA00023002"/>
    </source>
</evidence>
<dbReference type="PANTHER" id="PTHR24321:SF8">
    <property type="entry name" value="ESTRADIOL 17-BETA-DEHYDROGENASE 8-RELATED"/>
    <property type="match status" value="1"/>
</dbReference>
<dbReference type="EMBL" id="CAESAF010000123">
    <property type="protein sequence ID" value="CAB4341126.1"/>
    <property type="molecule type" value="Genomic_DNA"/>
</dbReference>
<dbReference type="Pfam" id="PF13561">
    <property type="entry name" value="adh_short_C2"/>
    <property type="match status" value="1"/>
</dbReference>
<sequence>MKLSGYNVAITGGSGGIGSALATGLIESGATVYNLDRVAGADQRSNFIEVDLVNESSVQNAFAQIAKLDAIIVSAGVQLVGNDSKIGDVSLETWQRTIDINMTGAFLSVKYAMPLLIASKRGSVVLIGSPTGMTMEGAGYTAYGASKAGMMGLSRIIAVDYKEDGVRSNVVVPGTMATPLIKKIWDDPEKGPDLIRRTPLGRMGDPRDLVGIVNWLVSTDSSFATGASYAVDGGMTAR</sequence>
<name>A0A6J5ZIJ0_9ZZZZ</name>
<evidence type="ECO:0000313" key="3">
    <source>
        <dbReference type="EMBL" id="CAB4341126.1"/>
    </source>
</evidence>
<dbReference type="FunFam" id="3.40.50.720:FF:000084">
    <property type="entry name" value="Short-chain dehydrogenase reductase"/>
    <property type="match status" value="1"/>
</dbReference>
<dbReference type="InterPro" id="IPR036291">
    <property type="entry name" value="NAD(P)-bd_dom_sf"/>
</dbReference>
<proteinExistence type="inferred from homology"/>
<dbReference type="AlphaFoldDB" id="A0A6J5ZIJ0"/>
<dbReference type="PANTHER" id="PTHR24321">
    <property type="entry name" value="DEHYDROGENASES, SHORT CHAIN"/>
    <property type="match status" value="1"/>
</dbReference>
<dbReference type="InterPro" id="IPR002347">
    <property type="entry name" value="SDR_fam"/>
</dbReference>
<gene>
    <name evidence="3" type="ORF">UFOPK3574_00930</name>
</gene>
<organism evidence="3">
    <name type="scientific">freshwater metagenome</name>
    <dbReference type="NCBI Taxonomy" id="449393"/>
    <lineage>
        <taxon>unclassified sequences</taxon>
        <taxon>metagenomes</taxon>
        <taxon>ecological metagenomes</taxon>
    </lineage>
</organism>
<dbReference type="GO" id="GO:0016491">
    <property type="term" value="F:oxidoreductase activity"/>
    <property type="evidence" value="ECO:0007669"/>
    <property type="project" value="UniProtKB-KW"/>
</dbReference>
<keyword evidence="2" id="KW-0560">Oxidoreductase</keyword>
<protein>
    <submittedName>
        <fullName evidence="3">Unannotated protein</fullName>
    </submittedName>
</protein>
<dbReference type="PRINTS" id="PR00080">
    <property type="entry name" value="SDRFAMILY"/>
</dbReference>
<dbReference type="PRINTS" id="PR00081">
    <property type="entry name" value="GDHRDH"/>
</dbReference>
<accession>A0A6J5ZIJ0</accession>
<reference evidence="3" key="1">
    <citation type="submission" date="2020-05" db="EMBL/GenBank/DDBJ databases">
        <authorList>
            <person name="Chiriac C."/>
            <person name="Salcher M."/>
            <person name="Ghai R."/>
            <person name="Kavagutti S V."/>
        </authorList>
    </citation>
    <scope>NUCLEOTIDE SEQUENCE</scope>
</reference>
<evidence type="ECO:0000256" key="1">
    <source>
        <dbReference type="ARBA" id="ARBA00006484"/>
    </source>
</evidence>